<dbReference type="GO" id="GO:0004029">
    <property type="term" value="F:aldehyde dehydrogenase (NAD+) activity"/>
    <property type="evidence" value="ECO:0007669"/>
    <property type="project" value="TreeGrafter"/>
</dbReference>
<sequence>MKNISILGGGWLGFPLGKQLAKKHQVKISTTSENKLTLFSEAGLKPFLLEVPSHEQITTNNFFSNCDILIITIPPNRKKSEAMEYVSKMNWIISQAEKHQIKQVIYTSSTSVYDGLENEVDETTILKEDNLRANEIIINEENLLENVNFITTILRLGGLFGEERHPVKFLAKKEVNENGNEPVNMLHLYDAIDAILTVIEKPIENEIYNLVYPQYDTREIFYNKAANELNLSLASFKTVEFPKNRKVSSEKFQNKHKFTFKHF</sequence>
<keyword evidence="3" id="KW-1185">Reference proteome</keyword>
<evidence type="ECO:0000259" key="1">
    <source>
        <dbReference type="Pfam" id="PF13460"/>
    </source>
</evidence>
<dbReference type="OrthoDB" id="751203at2"/>
<dbReference type="SUPFAM" id="SSF51735">
    <property type="entry name" value="NAD(P)-binding Rossmann-fold domains"/>
    <property type="match status" value="1"/>
</dbReference>
<dbReference type="InterPro" id="IPR036291">
    <property type="entry name" value="NAD(P)-bd_dom_sf"/>
</dbReference>
<dbReference type="InterPro" id="IPR051783">
    <property type="entry name" value="NAD(P)-dependent_oxidoreduct"/>
</dbReference>
<dbReference type="AlphaFoldDB" id="A0A3P3W6C7"/>
<gene>
    <name evidence="2" type="ORF">EG240_08565</name>
</gene>
<dbReference type="PANTHER" id="PTHR48079">
    <property type="entry name" value="PROTEIN YEEZ"/>
    <property type="match status" value="1"/>
</dbReference>
<organism evidence="2 3">
    <name type="scientific">Paenimyroides tangerinum</name>
    <dbReference type="NCBI Taxonomy" id="2488728"/>
    <lineage>
        <taxon>Bacteria</taxon>
        <taxon>Pseudomonadati</taxon>
        <taxon>Bacteroidota</taxon>
        <taxon>Flavobacteriia</taxon>
        <taxon>Flavobacteriales</taxon>
        <taxon>Flavobacteriaceae</taxon>
        <taxon>Paenimyroides</taxon>
    </lineage>
</organism>
<comment type="caution">
    <text evidence="2">The sequence shown here is derived from an EMBL/GenBank/DDBJ whole genome shotgun (WGS) entry which is preliminary data.</text>
</comment>
<dbReference type="EMBL" id="RQVQ01000016">
    <property type="protein sequence ID" value="RRJ90570.1"/>
    <property type="molecule type" value="Genomic_DNA"/>
</dbReference>
<evidence type="ECO:0000313" key="3">
    <source>
        <dbReference type="Proteomes" id="UP000275719"/>
    </source>
</evidence>
<dbReference type="Pfam" id="PF13460">
    <property type="entry name" value="NAD_binding_10"/>
    <property type="match status" value="1"/>
</dbReference>
<dbReference type="GO" id="GO:0005737">
    <property type="term" value="C:cytoplasm"/>
    <property type="evidence" value="ECO:0007669"/>
    <property type="project" value="TreeGrafter"/>
</dbReference>
<dbReference type="RefSeq" id="WP_125018979.1">
    <property type="nucleotide sequence ID" value="NZ_RQVQ01000016.1"/>
</dbReference>
<evidence type="ECO:0000313" key="2">
    <source>
        <dbReference type="EMBL" id="RRJ90570.1"/>
    </source>
</evidence>
<proteinExistence type="predicted"/>
<dbReference type="PANTHER" id="PTHR48079:SF6">
    <property type="entry name" value="NAD(P)-BINDING DOMAIN-CONTAINING PROTEIN-RELATED"/>
    <property type="match status" value="1"/>
</dbReference>
<name>A0A3P3W6C7_9FLAO</name>
<dbReference type="InterPro" id="IPR016040">
    <property type="entry name" value="NAD(P)-bd_dom"/>
</dbReference>
<dbReference type="Gene3D" id="3.40.50.720">
    <property type="entry name" value="NAD(P)-binding Rossmann-like Domain"/>
    <property type="match status" value="1"/>
</dbReference>
<accession>A0A3P3W6C7</accession>
<protein>
    <submittedName>
        <fullName evidence="2">SDR family NAD(P)-dependent oxidoreductase</fullName>
    </submittedName>
</protein>
<dbReference type="Proteomes" id="UP000275719">
    <property type="component" value="Unassembled WGS sequence"/>
</dbReference>
<feature type="domain" description="NAD(P)-binding" evidence="1">
    <location>
        <begin position="12"/>
        <end position="177"/>
    </location>
</feature>
<reference evidence="2 3" key="1">
    <citation type="submission" date="2018-11" db="EMBL/GenBank/DDBJ databases">
        <title>Flavobacterium sp. nov., YIM 102701-2 draft genome.</title>
        <authorList>
            <person name="Li G."/>
            <person name="Jiang Y."/>
        </authorList>
    </citation>
    <scope>NUCLEOTIDE SEQUENCE [LARGE SCALE GENOMIC DNA]</scope>
    <source>
        <strain evidence="2 3">YIM 102701-2</strain>
    </source>
</reference>